<gene>
    <name evidence="2" type="ORF">AB6A40_003146</name>
</gene>
<evidence type="ECO:0000313" key="3">
    <source>
        <dbReference type="Proteomes" id="UP001608902"/>
    </source>
</evidence>
<feature type="region of interest" description="Disordered" evidence="1">
    <location>
        <begin position="204"/>
        <end position="225"/>
    </location>
</feature>
<evidence type="ECO:0000256" key="1">
    <source>
        <dbReference type="SAM" id="MobiDB-lite"/>
    </source>
</evidence>
<feature type="region of interest" description="Disordered" evidence="1">
    <location>
        <begin position="566"/>
        <end position="606"/>
    </location>
</feature>
<reference evidence="2 3" key="1">
    <citation type="submission" date="2024-08" db="EMBL/GenBank/DDBJ databases">
        <title>Gnathostoma spinigerum genome.</title>
        <authorList>
            <person name="Gonzalez-Bertolin B."/>
            <person name="Monzon S."/>
            <person name="Zaballos A."/>
            <person name="Jimenez P."/>
            <person name="Dekumyoy P."/>
            <person name="Varona S."/>
            <person name="Cuesta I."/>
            <person name="Sumanam S."/>
            <person name="Adisakwattana P."/>
            <person name="Gasser R.B."/>
            <person name="Hernandez-Gonzalez A."/>
            <person name="Young N.D."/>
            <person name="Perteguer M.J."/>
        </authorList>
    </citation>
    <scope>NUCLEOTIDE SEQUENCE [LARGE SCALE GENOMIC DNA]</scope>
    <source>
        <strain evidence="2">AL3</strain>
        <tissue evidence="2">Liver</tissue>
    </source>
</reference>
<feature type="region of interest" description="Disordered" evidence="1">
    <location>
        <begin position="1"/>
        <end position="43"/>
    </location>
</feature>
<keyword evidence="3" id="KW-1185">Reference proteome</keyword>
<feature type="compositionally biased region" description="Basic residues" evidence="1">
    <location>
        <begin position="28"/>
        <end position="42"/>
    </location>
</feature>
<accession>A0ABD6EAY7</accession>
<feature type="compositionally biased region" description="Low complexity" evidence="1">
    <location>
        <begin position="12"/>
        <end position="27"/>
    </location>
</feature>
<protein>
    <submittedName>
        <fullName evidence="2">Uncharacterized protein</fullName>
    </submittedName>
</protein>
<organism evidence="2 3">
    <name type="scientific">Gnathostoma spinigerum</name>
    <dbReference type="NCBI Taxonomy" id="75299"/>
    <lineage>
        <taxon>Eukaryota</taxon>
        <taxon>Metazoa</taxon>
        <taxon>Ecdysozoa</taxon>
        <taxon>Nematoda</taxon>
        <taxon>Chromadorea</taxon>
        <taxon>Rhabditida</taxon>
        <taxon>Spirurina</taxon>
        <taxon>Gnathostomatomorpha</taxon>
        <taxon>Gnathostomatoidea</taxon>
        <taxon>Gnathostomatidae</taxon>
        <taxon>Gnathostoma</taxon>
    </lineage>
</organism>
<dbReference type="AlphaFoldDB" id="A0ABD6EAY7"/>
<evidence type="ECO:0000313" key="2">
    <source>
        <dbReference type="EMBL" id="MFH4976437.1"/>
    </source>
</evidence>
<name>A0ABD6EAY7_9BILA</name>
<feature type="compositionally biased region" description="Low complexity" evidence="1">
    <location>
        <begin position="211"/>
        <end position="222"/>
    </location>
</feature>
<dbReference type="EMBL" id="JBGFUD010001556">
    <property type="protein sequence ID" value="MFH4976437.1"/>
    <property type="molecule type" value="Genomic_DNA"/>
</dbReference>
<proteinExistence type="predicted"/>
<dbReference type="Proteomes" id="UP001608902">
    <property type="component" value="Unassembled WGS sequence"/>
</dbReference>
<comment type="caution">
    <text evidence="2">The sequence shown here is derived from an EMBL/GenBank/DDBJ whole genome shotgun (WGS) entry which is preliminary data.</text>
</comment>
<sequence length="664" mass="72447">MSMPAESLTCTRSKGLSSLSSPSLSRSRGNRHSTRTRERRRSQQQLWSVFAAALPHSSSDTVERITEIPAKVSSGQEQGRCSTVRGSKICDYLPSTSGRSTGKHSRHKPPRKLAVANVKNFCDREDDREQRDQAQELISSVIPSYGKGCNSFLQSLPRTELRRDASPSASSTASSGVCSTESCRNSIVSDSVLSSAKERSLRHFSVPVTDSGESSESSINESDQPAVLPGLKSSCPFEVPYSPEQLWYIHEWYVARCSAVDSSSQCRQKLCRNRRSRQRQQGKHAVNSTRGMWMSQQRNAESYNKFMGIYGSYNRGITPAITTSPNIFLLTASGYENYFPVDGIQTSLATETTCYFPRPATAVSGISPSSSYSVSSSPCTDTVRDVKPVVITHIEPSSEITPNEKELEKLASRPAYGASHALNVHSVSADDKGIYTTLTVGNSTALVRVGGVSADEPSPPQVLQLTSDSRIGPSLLGVSIPKGHPQSCASTFSVPHSSENRMGRIAVSEQSQQQLPSTSYSRRHPKVYLNLKKCASPLSTSADSCTSNADVMTGSSAMEDRFDTAPVSSLSAKNSDDVVPKPRPLPPANPSRKRLIDGDKENFATPSPECQCRELSFESDDEIGLIDDITESNHDVLQNKAKEFHVKSSLKYNNVRKCFSLLLN</sequence>